<accession>A0AA42B2J9</accession>
<evidence type="ECO:0000313" key="1">
    <source>
        <dbReference type="EMBL" id="MCL7048794.1"/>
    </source>
</evidence>
<dbReference type="EMBL" id="JAJJMA010308374">
    <property type="protein sequence ID" value="MCL7048794.1"/>
    <property type="molecule type" value="Genomic_DNA"/>
</dbReference>
<evidence type="ECO:0000313" key="2">
    <source>
        <dbReference type="Proteomes" id="UP001177140"/>
    </source>
</evidence>
<protein>
    <submittedName>
        <fullName evidence="1">Uncharacterized protein</fullName>
    </submittedName>
</protein>
<proteinExistence type="predicted"/>
<name>A0AA42B2J9_PAPNU</name>
<reference evidence="1" key="1">
    <citation type="submission" date="2022-03" db="EMBL/GenBank/DDBJ databases">
        <title>A functionally conserved STORR gene fusion in Papaver species that diverged 16.8 million years ago.</title>
        <authorList>
            <person name="Catania T."/>
        </authorList>
    </citation>
    <scope>NUCLEOTIDE SEQUENCE</scope>
    <source>
        <strain evidence="1">S-191538</strain>
    </source>
</reference>
<comment type="caution">
    <text evidence="1">The sequence shown here is derived from an EMBL/GenBank/DDBJ whole genome shotgun (WGS) entry which is preliminary data.</text>
</comment>
<keyword evidence="2" id="KW-1185">Reference proteome</keyword>
<organism evidence="1 2">
    <name type="scientific">Papaver nudicaule</name>
    <name type="common">Iceland poppy</name>
    <dbReference type="NCBI Taxonomy" id="74823"/>
    <lineage>
        <taxon>Eukaryota</taxon>
        <taxon>Viridiplantae</taxon>
        <taxon>Streptophyta</taxon>
        <taxon>Embryophyta</taxon>
        <taxon>Tracheophyta</taxon>
        <taxon>Spermatophyta</taxon>
        <taxon>Magnoliopsida</taxon>
        <taxon>Ranunculales</taxon>
        <taxon>Papaveraceae</taxon>
        <taxon>Papaveroideae</taxon>
        <taxon>Papaver</taxon>
    </lineage>
</organism>
<sequence length="195" mass="21600">MPRAEAVLQCAANERYVSKTYKGVWQLTQCEDSCPSEIQSLCQKDNNRVVSKMKCNWWDPRTGDTRDEYATCEGCCGESSSSPPPAITKDQCQSGERSKTYSLPASRPWNCGLCEDKCKAECGTMEEELTREMCALMYVGEPGDNTYKCRCCCKTKPPPPPSCCDCCPTEVNVQISIKSGQATSTSSQTKQVITY</sequence>
<gene>
    <name evidence="1" type="ORF">MKW94_023726</name>
</gene>
<dbReference type="Proteomes" id="UP001177140">
    <property type="component" value="Unassembled WGS sequence"/>
</dbReference>
<dbReference type="AlphaFoldDB" id="A0AA42B2J9"/>